<dbReference type="PANTHER" id="PTHR43441:SF10">
    <property type="entry name" value="ACETYLTRANSFERASE"/>
    <property type="match status" value="1"/>
</dbReference>
<comment type="caution">
    <text evidence="2">The sequence shown here is derived from an EMBL/GenBank/DDBJ whole genome shotgun (WGS) entry which is preliminary data.</text>
</comment>
<sequence>MLRLPLDNTAFLAALEPWQADEFAEFTTHNREFLAPWLPWATRITDATSAREFLTRYADRQAADDGRIFGIWSQDGAEPARLVGGTLFRTFSAKAGTAEIGVWLSPGHTGRGLVTKAAGHMIDWAVTVRGMSRVEWMCTPENTASQAVAARLGMTHEGTLRESFPLNGKRVDVQVWAILADEWHDRPTL</sequence>
<dbReference type="Proteomes" id="UP000317043">
    <property type="component" value="Unassembled WGS sequence"/>
</dbReference>
<keyword evidence="2" id="KW-0808">Transferase</keyword>
<dbReference type="EMBL" id="VFOW01000001">
    <property type="protein sequence ID" value="TQL75645.1"/>
    <property type="molecule type" value="Genomic_DNA"/>
</dbReference>
<organism evidence="2 3">
    <name type="scientific">Stackebrandtia endophytica</name>
    <dbReference type="NCBI Taxonomy" id="1496996"/>
    <lineage>
        <taxon>Bacteria</taxon>
        <taxon>Bacillati</taxon>
        <taxon>Actinomycetota</taxon>
        <taxon>Actinomycetes</taxon>
        <taxon>Glycomycetales</taxon>
        <taxon>Glycomycetaceae</taxon>
        <taxon>Stackebrandtia</taxon>
    </lineage>
</organism>
<dbReference type="SUPFAM" id="SSF55729">
    <property type="entry name" value="Acyl-CoA N-acyltransferases (Nat)"/>
    <property type="match status" value="1"/>
</dbReference>
<dbReference type="InParanoid" id="A0A543AT10"/>
<dbReference type="InterPro" id="IPR051908">
    <property type="entry name" value="Ribosomal_N-acetyltransferase"/>
</dbReference>
<evidence type="ECO:0000259" key="1">
    <source>
        <dbReference type="PROSITE" id="PS51186"/>
    </source>
</evidence>
<evidence type="ECO:0000313" key="3">
    <source>
        <dbReference type="Proteomes" id="UP000317043"/>
    </source>
</evidence>
<evidence type="ECO:0000313" key="2">
    <source>
        <dbReference type="EMBL" id="TQL75645.1"/>
    </source>
</evidence>
<accession>A0A543AT10</accession>
<dbReference type="PANTHER" id="PTHR43441">
    <property type="entry name" value="RIBOSOMAL-PROTEIN-SERINE ACETYLTRANSFERASE"/>
    <property type="match status" value="1"/>
</dbReference>
<dbReference type="AlphaFoldDB" id="A0A543AT10"/>
<gene>
    <name evidence="2" type="ORF">FB566_1156</name>
</gene>
<dbReference type="RefSeq" id="WP_142035843.1">
    <property type="nucleotide sequence ID" value="NZ_JBHTGS010000001.1"/>
</dbReference>
<keyword evidence="3" id="KW-1185">Reference proteome</keyword>
<protein>
    <submittedName>
        <fullName evidence="2">RimJ/RimL family protein N-acetyltransferase</fullName>
    </submittedName>
</protein>
<dbReference type="InterPro" id="IPR016181">
    <property type="entry name" value="Acyl_CoA_acyltransferase"/>
</dbReference>
<dbReference type="GO" id="GO:0005737">
    <property type="term" value="C:cytoplasm"/>
    <property type="evidence" value="ECO:0007669"/>
    <property type="project" value="TreeGrafter"/>
</dbReference>
<dbReference type="InterPro" id="IPR000182">
    <property type="entry name" value="GNAT_dom"/>
</dbReference>
<dbReference type="GO" id="GO:1990189">
    <property type="term" value="F:protein N-terminal-serine acetyltransferase activity"/>
    <property type="evidence" value="ECO:0007669"/>
    <property type="project" value="TreeGrafter"/>
</dbReference>
<name>A0A543AT10_9ACTN</name>
<feature type="domain" description="N-acetyltransferase" evidence="1">
    <location>
        <begin position="21"/>
        <end position="172"/>
    </location>
</feature>
<dbReference type="Pfam" id="PF13302">
    <property type="entry name" value="Acetyltransf_3"/>
    <property type="match status" value="1"/>
</dbReference>
<proteinExistence type="predicted"/>
<dbReference type="OrthoDB" id="5191051at2"/>
<dbReference type="Gene3D" id="3.40.630.30">
    <property type="match status" value="1"/>
</dbReference>
<dbReference type="PROSITE" id="PS51186">
    <property type="entry name" value="GNAT"/>
    <property type="match status" value="1"/>
</dbReference>
<reference evidence="2 3" key="1">
    <citation type="submission" date="2019-06" db="EMBL/GenBank/DDBJ databases">
        <title>Sequencing the genomes of 1000 actinobacteria strains.</title>
        <authorList>
            <person name="Klenk H.-P."/>
        </authorList>
    </citation>
    <scope>NUCLEOTIDE SEQUENCE [LARGE SCALE GENOMIC DNA]</scope>
    <source>
        <strain evidence="2 3">DSM 45928</strain>
    </source>
</reference>
<dbReference type="GO" id="GO:0008999">
    <property type="term" value="F:protein-N-terminal-alanine acetyltransferase activity"/>
    <property type="evidence" value="ECO:0007669"/>
    <property type="project" value="TreeGrafter"/>
</dbReference>